<feature type="compositionally biased region" description="Acidic residues" evidence="2">
    <location>
        <begin position="53"/>
        <end position="63"/>
    </location>
</feature>
<sequence>MSNIAYQRLDELLEKRPLPKTFDEVKVELMKPRVENPVDEEGVPTEENKPTEEIDEIADEDDKPQELKPELNDRQFKVVDKRRSSMLDRLAIIKRIQNKADAIVIDEMEKRKDEVIIPVLTTKKLRIVEPSVNTDLTPVINTDESNLLIEEEDGEPIQLEEPNLVTKAVKKPRKLRIKGKVASPEEINNVDLTTAVIRSQNVTDRLPKEKEKIIIKAPNYYMSNRKIYMQKITEMFAPYKQELLDTTTNISCDTRGQSNDFDLLTHQKIVRDYLNLYTPYRGLLLYHGLGSGKTCSSIAIAEGMKSEKRVFILTPASLKMNFFSEMKKCGDELYKKNQYWEFVPIDGNPEYVGILSRALSLSSKYIRENNGAWLVNVNKEANYTMLSSSEQVAIDEQLNVMIRSKYTDINYNGMNERKMKELTGDYSRNPFDNAVVVIDEAHNFVSRVVNKINAPDSISYKLYNYLLSANNAKVVLLTGTPIINYPNEIGILYNILRGYIKTWIIPMTWDKTDRLNKDIILDMLDDANIRTHDYVEFNDNKLTITRNPFGFINMKKRGAIKGTRKVNQNKKDNTTKKNYDGGASHSFERYNGVQLNESGNISDNKFIENVLRIFKNNKINYKDAQIEEINNKALPDERQAFFDLFIDEEKGSVKNINTFQRRILGLTSYFRSAQEDLLPNIVKTEEGDNYHVVKTEMTSHQFGVYEKIRKDEADREKKTKNAKRMQKAGEIYKISSTYRVFSRAACNFVFPSGIERPVPINKDEDDDNNKDIDENMIDNMVQKEDINETINQEVLDDSYGKRIETAMNQLNEVDENTNESKYLSKTALGEYSPKFQKILENVMDEENKGLHLLYSHFRTIEGIGVMRLILLANGMAEFKLKHEGGTWMLDIAEEDMEKPKFVLYTGTESSEEKEIIRNVYNGAWEFVDQNIIDSLQKKSENNVYGEVIKMLMITSSGAEGINLKNTRFVHIVEPYWHMVRPEQVVGRARRICSHQDLPEDMRTVKIFLYISTLSDEQRVDKNNVELRIRDISKIDNQTTVTTDETLYEIASFKQKINNEILRSMKETAIDCNIYSSLKSSNDEQYVCYGHGLVDSNQFSSYPTFEKDNNIKEGLDTKVISWKGVRKQIDGVDYAMNPNTNELYDLPSFRSAQKGMGEPTYIGKYVMIHGKPAIGQ</sequence>
<name>A0A6C0J0T4_9ZZZZ</name>
<reference evidence="4" key="1">
    <citation type="journal article" date="2020" name="Nature">
        <title>Giant virus diversity and host interactions through global metagenomics.</title>
        <authorList>
            <person name="Schulz F."/>
            <person name="Roux S."/>
            <person name="Paez-Espino D."/>
            <person name="Jungbluth S."/>
            <person name="Walsh D.A."/>
            <person name="Denef V.J."/>
            <person name="McMahon K.D."/>
            <person name="Konstantinidis K.T."/>
            <person name="Eloe-Fadrosh E.A."/>
            <person name="Kyrpides N.C."/>
            <person name="Woyke T."/>
        </authorList>
    </citation>
    <scope>NUCLEOTIDE SEQUENCE</scope>
    <source>
        <strain evidence="4">GVMAG-M-3300025699-48</strain>
    </source>
</reference>
<evidence type="ECO:0000256" key="2">
    <source>
        <dbReference type="SAM" id="MobiDB-lite"/>
    </source>
</evidence>
<dbReference type="AlphaFoldDB" id="A0A6C0J0T4"/>
<dbReference type="EMBL" id="MN740306">
    <property type="protein sequence ID" value="QHT99261.1"/>
    <property type="molecule type" value="Genomic_DNA"/>
</dbReference>
<keyword evidence="1" id="KW-0378">Hydrolase</keyword>
<dbReference type="InterPro" id="IPR002464">
    <property type="entry name" value="DNA/RNA_helicase_DEAH_CS"/>
</dbReference>
<evidence type="ECO:0000256" key="1">
    <source>
        <dbReference type="ARBA" id="ARBA00022801"/>
    </source>
</evidence>
<dbReference type="InterPro" id="IPR027417">
    <property type="entry name" value="P-loop_NTPase"/>
</dbReference>
<dbReference type="Gene3D" id="3.40.50.300">
    <property type="entry name" value="P-loop containing nucleotide triphosphate hydrolases"/>
    <property type="match status" value="2"/>
</dbReference>
<dbReference type="GO" id="GO:0016787">
    <property type="term" value="F:hydrolase activity"/>
    <property type="evidence" value="ECO:0007669"/>
    <property type="project" value="UniProtKB-KW"/>
</dbReference>
<feature type="domain" description="Helicase ATP-binding" evidence="3">
    <location>
        <begin position="259"/>
        <end position="520"/>
    </location>
</feature>
<dbReference type="SMART" id="SM00487">
    <property type="entry name" value="DEXDc"/>
    <property type="match status" value="1"/>
</dbReference>
<dbReference type="SUPFAM" id="SSF52540">
    <property type="entry name" value="P-loop containing nucleoside triphosphate hydrolases"/>
    <property type="match status" value="2"/>
</dbReference>
<dbReference type="PANTHER" id="PTHR45766:SF6">
    <property type="entry name" value="SWI_SNF-RELATED MATRIX-ASSOCIATED ACTIN-DEPENDENT REGULATOR OF CHROMATIN SUBFAMILY A-LIKE PROTEIN 1"/>
    <property type="match status" value="1"/>
</dbReference>
<accession>A0A6C0J0T4</accession>
<evidence type="ECO:0000313" key="4">
    <source>
        <dbReference type="EMBL" id="QHT99261.1"/>
    </source>
</evidence>
<dbReference type="InterPro" id="IPR014001">
    <property type="entry name" value="Helicase_ATP-bd"/>
</dbReference>
<proteinExistence type="predicted"/>
<dbReference type="PANTHER" id="PTHR45766">
    <property type="entry name" value="DNA ANNEALING HELICASE AND ENDONUCLEASE ZRANB3 FAMILY MEMBER"/>
    <property type="match status" value="1"/>
</dbReference>
<dbReference type="PROSITE" id="PS00690">
    <property type="entry name" value="DEAH_ATP_HELICASE"/>
    <property type="match status" value="1"/>
</dbReference>
<evidence type="ECO:0000259" key="3">
    <source>
        <dbReference type="SMART" id="SM00487"/>
    </source>
</evidence>
<protein>
    <recommendedName>
        <fullName evidence="3">Helicase ATP-binding domain-containing protein</fullName>
    </recommendedName>
</protein>
<organism evidence="4">
    <name type="scientific">viral metagenome</name>
    <dbReference type="NCBI Taxonomy" id="1070528"/>
    <lineage>
        <taxon>unclassified sequences</taxon>
        <taxon>metagenomes</taxon>
        <taxon>organismal metagenomes</taxon>
    </lineage>
</organism>
<feature type="region of interest" description="Disordered" evidence="2">
    <location>
        <begin position="33"/>
        <end position="72"/>
    </location>
</feature>